<evidence type="ECO:0000313" key="1">
    <source>
        <dbReference type="EMBL" id="NWJ99935.1"/>
    </source>
</evidence>
<protein>
    <submittedName>
        <fullName evidence="1">Uncharacterized protein</fullName>
    </submittedName>
</protein>
<gene>
    <name evidence="1" type="ORF">HX802_04695</name>
</gene>
<organism evidence="1 2">
    <name type="scientific">Marine Group I thaumarchaeote</name>
    <dbReference type="NCBI Taxonomy" id="2511932"/>
    <lineage>
        <taxon>Archaea</taxon>
        <taxon>Nitrososphaerota</taxon>
        <taxon>Marine Group I</taxon>
    </lineage>
</organism>
<sequence length="127" mass="14905">MSSSYQASKLQIKDFTNLRFVSEAFVFGEAGAMLSDREKLILHFCCMTTIARLTGVEHRNHLMIKMIEDVRKHRCRSIALEDVHDLLEEVNEEMVSGKIMFQHLTDDVRWSMTGERPNKNTNWRDMR</sequence>
<comment type="caution">
    <text evidence="1">The sequence shown here is derived from an EMBL/GenBank/DDBJ whole genome shotgun (WGS) entry which is preliminary data.</text>
</comment>
<name>A0A7K4NFA9_9ARCH</name>
<dbReference type="Proteomes" id="UP000586694">
    <property type="component" value="Unassembled WGS sequence"/>
</dbReference>
<proteinExistence type="predicted"/>
<dbReference type="EMBL" id="JACASU010000061">
    <property type="protein sequence ID" value="NWJ99935.1"/>
    <property type="molecule type" value="Genomic_DNA"/>
</dbReference>
<accession>A0A7K4NFA9</accession>
<reference evidence="1 2" key="1">
    <citation type="journal article" date="2019" name="Environ. Microbiol.">
        <title>Genomics insights into ecotype formation of ammonia-oxidizing archaea in the deep ocean.</title>
        <authorList>
            <person name="Wang Y."/>
            <person name="Huang J.M."/>
            <person name="Cui G.J."/>
            <person name="Nunoura T."/>
            <person name="Takaki Y."/>
            <person name="Li W.L."/>
            <person name="Li J."/>
            <person name="Gao Z.M."/>
            <person name="Takai K."/>
            <person name="Zhang A.Q."/>
            <person name="Stepanauskas R."/>
        </authorList>
    </citation>
    <scope>NUCLEOTIDE SEQUENCE [LARGE SCALE GENOMIC DNA]</scope>
    <source>
        <strain evidence="1 2">L19b</strain>
    </source>
</reference>
<evidence type="ECO:0000313" key="2">
    <source>
        <dbReference type="Proteomes" id="UP000586694"/>
    </source>
</evidence>
<dbReference type="AlphaFoldDB" id="A0A7K4NFA9"/>